<reference evidence="4" key="1">
    <citation type="journal article" date="2019" name="Int. J. Syst. Evol. Microbiol.">
        <title>The Global Catalogue of Microorganisms (GCM) 10K type strain sequencing project: providing services to taxonomists for standard genome sequencing and annotation.</title>
        <authorList>
            <consortium name="The Broad Institute Genomics Platform"/>
            <consortium name="The Broad Institute Genome Sequencing Center for Infectious Disease"/>
            <person name="Wu L."/>
            <person name="Ma J."/>
        </authorList>
    </citation>
    <scope>NUCLEOTIDE SEQUENCE [LARGE SCALE GENOMIC DNA]</scope>
    <source>
        <strain evidence="4">CCM 8939</strain>
    </source>
</reference>
<keyword evidence="4" id="KW-1185">Reference proteome</keyword>
<dbReference type="Proteomes" id="UP000645390">
    <property type="component" value="Unassembled WGS sequence"/>
</dbReference>
<feature type="transmembrane region" description="Helical" evidence="2">
    <location>
        <begin position="96"/>
        <end position="129"/>
    </location>
</feature>
<evidence type="ECO:0000313" key="4">
    <source>
        <dbReference type="Proteomes" id="UP000645390"/>
    </source>
</evidence>
<keyword evidence="2" id="KW-1133">Transmembrane helix</keyword>
<proteinExistence type="predicted"/>
<comment type="caution">
    <text evidence="3">The sequence shown here is derived from an EMBL/GenBank/DDBJ whole genome shotgun (WGS) entry which is preliminary data.</text>
</comment>
<dbReference type="RefSeq" id="WP_188417514.1">
    <property type="nucleotide sequence ID" value="NZ_BMDJ01000020.1"/>
</dbReference>
<evidence type="ECO:0000313" key="3">
    <source>
        <dbReference type="EMBL" id="GGI29503.1"/>
    </source>
</evidence>
<accession>A0ABQ2BM47</accession>
<sequence>MSSYLPSGVKINCTLMTVSSPQQLGMTRNARTVLSSKGALWLNVEDKKLSATFVCKSPAKFWNGLGSMLTGLAVGILCVAAAVIIVAAVVGTGGAAGVILAGMAAAASSTATGVIVGSLAVAGAAALLVEPVKATIGLFTSGHTCDCTLDGGSKWQNYHNKVSFNKQKAIVQKSTLKCINGGLLQPFISPVIAQKAAQKFSANNNEEINLHQKQQLWMGFVSGFSGLADPLGTSLGIATGTYDYVTGNYDFEKGGYTDAIINEGSSPEEDLKSEVSSTTRDQTAGAVAGGGKGSLEAVETITNQNRTIIREVIDQGGTYAQAERMTAWGPKTFAGEFKNVGMGLGVGFGFGIAGAITNHYIAKNYKEDKLNLIKDVNNSLKKMRSLDFANNLNVNSTQR</sequence>
<protein>
    <recommendedName>
        <fullName evidence="5">DUF4280 domain-containing protein</fullName>
    </recommendedName>
</protein>
<gene>
    <name evidence="3" type="ORF">GCM10008119_37950</name>
</gene>
<feature type="region of interest" description="Disordered" evidence="1">
    <location>
        <begin position="263"/>
        <end position="291"/>
    </location>
</feature>
<keyword evidence="2" id="KW-0472">Membrane</keyword>
<evidence type="ECO:0000256" key="2">
    <source>
        <dbReference type="SAM" id="Phobius"/>
    </source>
</evidence>
<evidence type="ECO:0000256" key="1">
    <source>
        <dbReference type="SAM" id="MobiDB-lite"/>
    </source>
</evidence>
<dbReference type="EMBL" id="BMDJ01000020">
    <property type="protein sequence ID" value="GGI29503.1"/>
    <property type="molecule type" value="Genomic_DNA"/>
</dbReference>
<organism evidence="3 4">
    <name type="scientific">Pedobacter mendelii</name>
    <dbReference type="NCBI Taxonomy" id="1908240"/>
    <lineage>
        <taxon>Bacteria</taxon>
        <taxon>Pseudomonadati</taxon>
        <taxon>Bacteroidota</taxon>
        <taxon>Sphingobacteriia</taxon>
        <taxon>Sphingobacteriales</taxon>
        <taxon>Sphingobacteriaceae</taxon>
        <taxon>Pedobacter</taxon>
    </lineage>
</organism>
<feature type="transmembrane region" description="Helical" evidence="2">
    <location>
        <begin position="69"/>
        <end position="90"/>
    </location>
</feature>
<evidence type="ECO:0008006" key="5">
    <source>
        <dbReference type="Google" id="ProtNLM"/>
    </source>
</evidence>
<keyword evidence="2" id="KW-0812">Transmembrane</keyword>
<name>A0ABQ2BM47_9SPHI</name>